<feature type="compositionally biased region" description="Low complexity" evidence="6">
    <location>
        <begin position="82"/>
        <end position="104"/>
    </location>
</feature>
<sequence>MLAAHFSDPSRAVIDVATIKPSMVMDKRKHVEEEEPQSDRYSNSLADGVLPVDPKTSLGIKSIMCSPTVANFSEFTRNDENSSLQPEISTSSSSPSSHGDSIPSETVPDSRLSTSTIASLFFPTAYTVADRKVLPSATAPQQTCPSNYSPIVNRPSRRISISPTQGDYVTPISVANQALITQTFLPDSYSQSIIHPDRCRSENGYLASESLTDSQTNPVCEQESTCVHEQTCNQSGNDIIFPQYESSYALAYLTANSHHSNLGIRSGMPCTSSLAYPSPLRQAQAVFTPSASGADSFAQAINLQGFNVPLNATFPTFSVTQAQTSPMFLTKDEVHSGFQFGQTAKTLSGDQRVSPCSGHTELYDRFCGHMTDDSSNLPINFTFGLSGPHEDGLTDTSSESPLIRSKKLRKPRTIYSIWQLQLLNRRFVQSQYLNLTERASLAAQLGLTQTQDSEEEGDEFSSPNELNQKSKKLSECNEDVTVTQQARESNEHLQSVSLSHSEKLEEKSTASPRVRDECETATEPNNTIPNSPPRVALCNTWVSWKSTSPRPPKSEADQIGSHGVSDYTTAESFSSDGPPILSTSSSSPSPKRRNEQKYHFPKHGTLSPLSKDSLKLTSNDSVNCGIVQTHSPCDSNESEAAGNDVQTEELRDTIQESLGSKTSATTIYPNLDGEANLEQPKSHVGQFGSWNSIPSNSAINLWNSHSLFGHQTNVLDRGVGGNWSVENPDPGNQSSRLVSYSMTPKIPPQYLFPHLNYSTRSNESLSYGQWPSARDGTNHSAFDPSPIQQGYASAYSIQHAASIEANKYLYQNRPAHCESPFPSTNIDQLSGQYQFVQTSSTPFRFGHESYNLDATYP</sequence>
<dbReference type="PANTHER" id="PTHR24327:SF81">
    <property type="entry name" value="HOMEOTIC PROTEIN DISTAL-LESS-RELATED"/>
    <property type="match status" value="1"/>
</dbReference>
<keyword evidence="2 4" id="KW-0371">Homeobox</keyword>
<dbReference type="GO" id="GO:0005634">
    <property type="term" value="C:nucleus"/>
    <property type="evidence" value="ECO:0007669"/>
    <property type="project" value="UniProtKB-SubCell"/>
</dbReference>
<evidence type="ECO:0000313" key="9">
    <source>
        <dbReference type="Proteomes" id="UP000728185"/>
    </source>
</evidence>
<dbReference type="EMBL" id="LUCM01003374">
    <property type="protein sequence ID" value="KAA0195899.1"/>
    <property type="molecule type" value="Genomic_DNA"/>
</dbReference>
<dbReference type="CDD" id="cd00086">
    <property type="entry name" value="homeodomain"/>
    <property type="match status" value="1"/>
</dbReference>
<evidence type="ECO:0000259" key="7">
    <source>
        <dbReference type="PROSITE" id="PS50071"/>
    </source>
</evidence>
<feature type="region of interest" description="Disordered" evidence="6">
    <location>
        <begin position="27"/>
        <end position="48"/>
    </location>
</feature>
<feature type="region of interest" description="Disordered" evidence="6">
    <location>
        <begin position="78"/>
        <end position="110"/>
    </location>
</feature>
<evidence type="ECO:0000256" key="3">
    <source>
        <dbReference type="ARBA" id="ARBA00023242"/>
    </source>
</evidence>
<evidence type="ECO:0000256" key="5">
    <source>
        <dbReference type="RuleBase" id="RU000682"/>
    </source>
</evidence>
<gene>
    <name evidence="8" type="ORF">FBUS_08282</name>
</gene>
<dbReference type="AlphaFoldDB" id="A0A8E0S040"/>
<dbReference type="GO" id="GO:0000981">
    <property type="term" value="F:DNA-binding transcription factor activity, RNA polymerase II-specific"/>
    <property type="evidence" value="ECO:0007669"/>
    <property type="project" value="TreeGrafter"/>
</dbReference>
<dbReference type="GO" id="GO:0000978">
    <property type="term" value="F:RNA polymerase II cis-regulatory region sequence-specific DNA binding"/>
    <property type="evidence" value="ECO:0007669"/>
    <property type="project" value="TreeGrafter"/>
</dbReference>
<evidence type="ECO:0000256" key="4">
    <source>
        <dbReference type="PROSITE-ProRule" id="PRU00108"/>
    </source>
</evidence>
<dbReference type="InterPro" id="IPR001356">
    <property type="entry name" value="HD"/>
</dbReference>
<organism evidence="8 9">
    <name type="scientific">Fasciolopsis buskii</name>
    <dbReference type="NCBI Taxonomy" id="27845"/>
    <lineage>
        <taxon>Eukaryota</taxon>
        <taxon>Metazoa</taxon>
        <taxon>Spiralia</taxon>
        <taxon>Lophotrochozoa</taxon>
        <taxon>Platyhelminthes</taxon>
        <taxon>Trematoda</taxon>
        <taxon>Digenea</taxon>
        <taxon>Plagiorchiida</taxon>
        <taxon>Echinostomata</taxon>
        <taxon>Echinostomatoidea</taxon>
        <taxon>Fasciolidae</taxon>
        <taxon>Fasciolopsis</taxon>
    </lineage>
</organism>
<name>A0A8E0S040_9TREM</name>
<feature type="compositionally biased region" description="Low complexity" evidence="6">
    <location>
        <begin position="574"/>
        <end position="589"/>
    </location>
</feature>
<comment type="caution">
    <text evidence="8">The sequence shown here is derived from an EMBL/GenBank/DDBJ whole genome shotgun (WGS) entry which is preliminary data.</text>
</comment>
<feature type="DNA-binding region" description="Homeobox" evidence="4">
    <location>
        <begin position="408"/>
        <end position="452"/>
    </location>
</feature>
<dbReference type="Gene3D" id="1.10.10.60">
    <property type="entry name" value="Homeodomain-like"/>
    <property type="match status" value="1"/>
</dbReference>
<protein>
    <submittedName>
        <fullName evidence="8">Homeobox protein DLX-3</fullName>
    </submittedName>
</protein>
<proteinExistence type="predicted"/>
<evidence type="ECO:0000313" key="8">
    <source>
        <dbReference type="EMBL" id="KAA0195899.1"/>
    </source>
</evidence>
<evidence type="ECO:0000256" key="6">
    <source>
        <dbReference type="SAM" id="MobiDB-lite"/>
    </source>
</evidence>
<dbReference type="InterPro" id="IPR050460">
    <property type="entry name" value="Distal-less_Homeobox_TF"/>
</dbReference>
<evidence type="ECO:0000256" key="1">
    <source>
        <dbReference type="ARBA" id="ARBA00023125"/>
    </source>
</evidence>
<keyword evidence="3 4" id="KW-0539">Nucleus</keyword>
<dbReference type="Proteomes" id="UP000728185">
    <property type="component" value="Unassembled WGS sequence"/>
</dbReference>
<keyword evidence="1 4" id="KW-0238">DNA-binding</keyword>
<feature type="compositionally biased region" description="Basic and acidic residues" evidence="6">
    <location>
        <begin position="500"/>
        <end position="518"/>
    </location>
</feature>
<feature type="region of interest" description="Disordered" evidence="6">
    <location>
        <begin position="448"/>
        <end position="614"/>
    </location>
</feature>
<dbReference type="InterPro" id="IPR009057">
    <property type="entry name" value="Homeodomain-like_sf"/>
</dbReference>
<feature type="domain" description="Homeobox" evidence="7">
    <location>
        <begin position="406"/>
        <end position="451"/>
    </location>
</feature>
<dbReference type="Pfam" id="PF00046">
    <property type="entry name" value="Homeodomain"/>
    <property type="match status" value="1"/>
</dbReference>
<comment type="subcellular location">
    <subcellularLocation>
        <location evidence="4 5">Nucleus</location>
    </subcellularLocation>
</comment>
<dbReference type="PANTHER" id="PTHR24327">
    <property type="entry name" value="HOMEOBOX PROTEIN"/>
    <property type="match status" value="1"/>
</dbReference>
<dbReference type="SUPFAM" id="SSF46689">
    <property type="entry name" value="Homeodomain-like"/>
    <property type="match status" value="1"/>
</dbReference>
<evidence type="ECO:0000256" key="2">
    <source>
        <dbReference type="ARBA" id="ARBA00023155"/>
    </source>
</evidence>
<accession>A0A8E0S040</accession>
<dbReference type="SMART" id="SM00389">
    <property type="entry name" value="HOX"/>
    <property type="match status" value="1"/>
</dbReference>
<keyword evidence="9" id="KW-1185">Reference proteome</keyword>
<reference evidence="8" key="1">
    <citation type="submission" date="2019-05" db="EMBL/GenBank/DDBJ databases">
        <title>Annotation for the trematode Fasciolopsis buski.</title>
        <authorList>
            <person name="Choi Y.-J."/>
        </authorList>
    </citation>
    <scope>NUCLEOTIDE SEQUENCE</scope>
    <source>
        <strain evidence="8">HT</strain>
        <tissue evidence="8">Whole worm</tissue>
    </source>
</reference>
<dbReference type="OrthoDB" id="6159439at2759"/>
<dbReference type="PROSITE" id="PS50071">
    <property type="entry name" value="HOMEOBOX_2"/>
    <property type="match status" value="1"/>
</dbReference>